<dbReference type="AlphaFoldDB" id="A0A737EVY9"/>
<proteinExistence type="predicted"/>
<dbReference type="InterPro" id="IPR057872">
    <property type="entry name" value="Derepression"/>
</dbReference>
<evidence type="ECO:0000313" key="1">
    <source>
        <dbReference type="EMBL" id="HAE8102530.1"/>
    </source>
</evidence>
<reference evidence="1" key="1">
    <citation type="journal article" date="2018" name="Genome Biol.">
        <title>SKESA: strategic k-mer extension for scrupulous assemblies.</title>
        <authorList>
            <person name="Souvorov A."/>
            <person name="Agarwala R."/>
            <person name="Lipman D.J."/>
        </authorList>
    </citation>
    <scope>NUCLEOTIDE SEQUENCE</scope>
    <source>
        <strain evidence="1">1363-65</strain>
    </source>
</reference>
<name>A0A737EVY9_SALER</name>
<protein>
    <submittedName>
        <fullName evidence="1">Derepression protein</fullName>
    </submittedName>
</protein>
<organism evidence="1">
    <name type="scientific">Salmonella enterica subsp. indica serovar 45:a:e,n,x</name>
    <dbReference type="NCBI Taxonomy" id="1307500"/>
    <lineage>
        <taxon>Bacteria</taxon>
        <taxon>Pseudomonadati</taxon>
        <taxon>Pseudomonadota</taxon>
        <taxon>Gammaproteobacteria</taxon>
        <taxon>Enterobacterales</taxon>
        <taxon>Enterobacteriaceae</taxon>
        <taxon>Salmonella</taxon>
    </lineage>
</organism>
<comment type="caution">
    <text evidence="1">The sequence shown here is derived from an EMBL/GenBank/DDBJ whole genome shotgun (WGS) entry which is preliminary data.</text>
</comment>
<dbReference type="EMBL" id="DAATDB010000015">
    <property type="protein sequence ID" value="HAE8102530.1"/>
    <property type="molecule type" value="Genomic_DNA"/>
</dbReference>
<dbReference type="Pfam" id="PF25738">
    <property type="entry name" value="Derepression"/>
    <property type="match status" value="1"/>
</dbReference>
<reference evidence="1" key="2">
    <citation type="submission" date="2018-07" db="EMBL/GenBank/DDBJ databases">
        <authorList>
            <consortium name="NCBI Pathogen Detection Project"/>
        </authorList>
    </citation>
    <scope>NUCLEOTIDE SEQUENCE</scope>
    <source>
        <strain evidence="1">1363-65</strain>
    </source>
</reference>
<sequence length="89" mass="9988">MSDLNTITVNSPEKHLSVECFHKLNRARNVSFQMHLQIRQCEVNGLPLLWVPDIFSYISEDISAVLEEAKALGLCDDFTGNARIGQVSL</sequence>
<gene>
    <name evidence="1" type="ORF">GNC09_002546</name>
</gene>
<accession>A0A737EVY9</accession>